<name>A0A6A6ZLD7_9PLEO</name>
<proteinExistence type="predicted"/>
<evidence type="ECO:0000313" key="2">
    <source>
        <dbReference type="EMBL" id="KAF2821035.1"/>
    </source>
</evidence>
<evidence type="ECO:0000256" key="1">
    <source>
        <dbReference type="SAM" id="MobiDB-lite"/>
    </source>
</evidence>
<sequence>MDLCPESRGMGALEPNAYPPAPRPNYHDTSDAVKDNAAEKNYEKSCKSNEIRKSTQTRREVVVNLHSALKERRYAYETSCAQEGDENIHPDNNPKVDWRRRLRDQFIKIQKPASGTEPRENAVEPPPLKLHRSKMMVPITAHVWHAGNPFLEAFLPHCMVTTPQANWAAFLGGVVGFLADEALLAWFNIWYQLISVTRLRCKKDFAGGRHSRLKG</sequence>
<evidence type="ECO:0000313" key="3">
    <source>
        <dbReference type="Proteomes" id="UP000799424"/>
    </source>
</evidence>
<feature type="region of interest" description="Disordered" evidence="1">
    <location>
        <begin position="1"/>
        <end position="57"/>
    </location>
</feature>
<accession>A0A6A6ZLD7</accession>
<dbReference type="AlphaFoldDB" id="A0A6A6ZLD7"/>
<protein>
    <submittedName>
        <fullName evidence="2">Uncharacterized protein</fullName>
    </submittedName>
</protein>
<reference evidence="2" key="1">
    <citation type="journal article" date="2020" name="Stud. Mycol.">
        <title>101 Dothideomycetes genomes: a test case for predicting lifestyles and emergence of pathogens.</title>
        <authorList>
            <person name="Haridas S."/>
            <person name="Albert R."/>
            <person name="Binder M."/>
            <person name="Bloem J."/>
            <person name="Labutti K."/>
            <person name="Salamov A."/>
            <person name="Andreopoulos B."/>
            <person name="Baker S."/>
            <person name="Barry K."/>
            <person name="Bills G."/>
            <person name="Bluhm B."/>
            <person name="Cannon C."/>
            <person name="Castanera R."/>
            <person name="Culley D."/>
            <person name="Daum C."/>
            <person name="Ezra D."/>
            <person name="Gonzalez J."/>
            <person name="Henrissat B."/>
            <person name="Kuo A."/>
            <person name="Liang C."/>
            <person name="Lipzen A."/>
            <person name="Lutzoni F."/>
            <person name="Magnuson J."/>
            <person name="Mondo S."/>
            <person name="Nolan M."/>
            <person name="Ohm R."/>
            <person name="Pangilinan J."/>
            <person name="Park H.-J."/>
            <person name="Ramirez L."/>
            <person name="Alfaro M."/>
            <person name="Sun H."/>
            <person name="Tritt A."/>
            <person name="Yoshinaga Y."/>
            <person name="Zwiers L.-H."/>
            <person name="Turgeon B."/>
            <person name="Goodwin S."/>
            <person name="Spatafora J."/>
            <person name="Crous P."/>
            <person name="Grigoriev I."/>
        </authorList>
    </citation>
    <scope>NUCLEOTIDE SEQUENCE</scope>
    <source>
        <strain evidence="2">CBS 113818</strain>
    </source>
</reference>
<dbReference type="EMBL" id="MU006238">
    <property type="protein sequence ID" value="KAF2821035.1"/>
    <property type="molecule type" value="Genomic_DNA"/>
</dbReference>
<organism evidence="2 3">
    <name type="scientific">Ophiobolus disseminans</name>
    <dbReference type="NCBI Taxonomy" id="1469910"/>
    <lineage>
        <taxon>Eukaryota</taxon>
        <taxon>Fungi</taxon>
        <taxon>Dikarya</taxon>
        <taxon>Ascomycota</taxon>
        <taxon>Pezizomycotina</taxon>
        <taxon>Dothideomycetes</taxon>
        <taxon>Pleosporomycetidae</taxon>
        <taxon>Pleosporales</taxon>
        <taxon>Pleosporineae</taxon>
        <taxon>Phaeosphaeriaceae</taxon>
        <taxon>Ophiobolus</taxon>
    </lineage>
</organism>
<keyword evidence="3" id="KW-1185">Reference proteome</keyword>
<feature type="compositionally biased region" description="Basic and acidic residues" evidence="1">
    <location>
        <begin position="25"/>
        <end position="57"/>
    </location>
</feature>
<gene>
    <name evidence="2" type="ORF">CC86DRAFT_373939</name>
</gene>
<dbReference type="Proteomes" id="UP000799424">
    <property type="component" value="Unassembled WGS sequence"/>
</dbReference>